<accession>A0ABP6QLU7</accession>
<dbReference type="Proteomes" id="UP001501237">
    <property type="component" value="Unassembled WGS sequence"/>
</dbReference>
<gene>
    <name evidence="1" type="ORF">GCM10010468_70120</name>
</gene>
<reference evidence="2" key="1">
    <citation type="journal article" date="2019" name="Int. J. Syst. Evol. Microbiol.">
        <title>The Global Catalogue of Microorganisms (GCM) 10K type strain sequencing project: providing services to taxonomists for standard genome sequencing and annotation.</title>
        <authorList>
            <consortium name="The Broad Institute Genomics Platform"/>
            <consortium name="The Broad Institute Genome Sequencing Center for Infectious Disease"/>
            <person name="Wu L."/>
            <person name="Ma J."/>
        </authorList>
    </citation>
    <scope>NUCLEOTIDE SEQUENCE [LARGE SCALE GENOMIC DNA]</scope>
    <source>
        <strain evidence="2">JCM 9377</strain>
    </source>
</reference>
<organism evidence="1 2">
    <name type="scientific">Actinocorallia longicatena</name>
    <dbReference type="NCBI Taxonomy" id="111803"/>
    <lineage>
        <taxon>Bacteria</taxon>
        <taxon>Bacillati</taxon>
        <taxon>Actinomycetota</taxon>
        <taxon>Actinomycetes</taxon>
        <taxon>Streptosporangiales</taxon>
        <taxon>Thermomonosporaceae</taxon>
        <taxon>Actinocorallia</taxon>
    </lineage>
</organism>
<evidence type="ECO:0000313" key="2">
    <source>
        <dbReference type="Proteomes" id="UP001501237"/>
    </source>
</evidence>
<proteinExistence type="predicted"/>
<name>A0ABP6QLU7_9ACTN</name>
<comment type="caution">
    <text evidence="1">The sequence shown here is derived from an EMBL/GenBank/DDBJ whole genome shotgun (WGS) entry which is preliminary data.</text>
</comment>
<protein>
    <submittedName>
        <fullName evidence="1">Uncharacterized protein</fullName>
    </submittedName>
</protein>
<evidence type="ECO:0000313" key="1">
    <source>
        <dbReference type="EMBL" id="GAA3236062.1"/>
    </source>
</evidence>
<keyword evidence="2" id="KW-1185">Reference proteome</keyword>
<dbReference type="EMBL" id="BAAAUV010000029">
    <property type="protein sequence ID" value="GAA3236062.1"/>
    <property type="molecule type" value="Genomic_DNA"/>
</dbReference>
<dbReference type="RefSeq" id="WP_344837186.1">
    <property type="nucleotide sequence ID" value="NZ_BAAAUV010000029.1"/>
</dbReference>
<sequence length="121" mass="12597">MTTHPPMKVRVSSACPSCGTRHVIDLEELPPPRAAGMYNAARTPAKPGTREAWRYRCTNCGQSGSAQPPDAPLTELMGMPVGACGHSALTAHSPGEGHDATVCPGCCPLCQSARDAARSRG</sequence>